<protein>
    <submittedName>
        <fullName evidence="1">Rha family transcriptional regulator</fullName>
    </submittedName>
</protein>
<accession>A0A7W3D3N4</accession>
<proteinExistence type="predicted"/>
<sequence>MSSREIAELTGKRHPDVKRDIEGMLEQLSEDASSFAHIYFDTMNRQQTEYHLDRRHVECLLTGYNAVLRMKVIDRMHELESGKPLAASPALADSLLFVEVASRILRLPPSGTLGMLRKAGDAHHIPDLLPAYSVDSVDGGGSSDATFALTTLLKMAGITRSAASVNKLLEKAGIIQKMKRPSSKGGEKEFWNVTEDGLRFGKNVTSDRNPRETQPHFYKSQFGKLLSTIGI</sequence>
<evidence type="ECO:0000313" key="2">
    <source>
        <dbReference type="Proteomes" id="UP000591803"/>
    </source>
</evidence>
<dbReference type="EMBL" id="JABXRI010000001">
    <property type="protein sequence ID" value="MBA8062416.1"/>
    <property type="molecule type" value="Genomic_DNA"/>
</dbReference>
<dbReference type="Pfam" id="PF09669">
    <property type="entry name" value="Phage_pRha"/>
    <property type="match status" value="1"/>
</dbReference>
<comment type="caution">
    <text evidence="1">The sequence shown here is derived from an EMBL/GenBank/DDBJ whole genome shotgun (WGS) entry which is preliminary data.</text>
</comment>
<name>A0A7W3D3N4_CITFR</name>
<organism evidence="1 2">
    <name type="scientific">Citrobacter freundii</name>
    <dbReference type="NCBI Taxonomy" id="546"/>
    <lineage>
        <taxon>Bacteria</taxon>
        <taxon>Pseudomonadati</taxon>
        <taxon>Pseudomonadota</taxon>
        <taxon>Gammaproteobacteria</taxon>
        <taxon>Enterobacterales</taxon>
        <taxon>Enterobacteriaceae</taxon>
        <taxon>Citrobacter</taxon>
        <taxon>Citrobacter freundii complex</taxon>
    </lineage>
</organism>
<dbReference type="AlphaFoldDB" id="A0A7W3D3N4"/>
<evidence type="ECO:0000313" key="1">
    <source>
        <dbReference type="EMBL" id="MBA8062416.1"/>
    </source>
</evidence>
<dbReference type="InterPro" id="IPR014054">
    <property type="entry name" value="Phage_regulatory_Rha"/>
</dbReference>
<dbReference type="Proteomes" id="UP000591803">
    <property type="component" value="Unassembled WGS sequence"/>
</dbReference>
<gene>
    <name evidence="1" type="ORF">HV077_08400</name>
</gene>
<reference evidence="1 2" key="1">
    <citation type="submission" date="2020-06" db="EMBL/GenBank/DDBJ databases">
        <title>REHAB project genomes.</title>
        <authorList>
            <person name="Shaw L.P."/>
        </authorList>
    </citation>
    <scope>NUCLEOTIDE SEQUENCE [LARGE SCALE GENOMIC DNA]</scope>
    <source>
        <strain evidence="1 2">RHBSTW-00116</strain>
    </source>
</reference>